<dbReference type="GeneID" id="13542647"/>
<dbReference type="EMBL" id="DS178268">
    <property type="protein sequence ID" value="EHS64487.1"/>
    <property type="molecule type" value="Genomic_DNA"/>
</dbReference>
<dbReference type="KEGG" id="pgr:PGTG_20950"/>
<protein>
    <submittedName>
        <fullName evidence="2">Uncharacterized protein</fullName>
    </submittedName>
</protein>
<dbReference type="VEuPathDB" id="FungiDB:PGTG_20950"/>
<dbReference type="HOGENOM" id="CLU_624270_0_0_1"/>
<evidence type="ECO:0000256" key="1">
    <source>
        <dbReference type="SAM" id="MobiDB-lite"/>
    </source>
</evidence>
<sequence>MFKDRHIQSPACWIPKFHIFLDSRARLPANFHSQVIIFAGFLLQPSRMGPLFQGQRTPTLAPRSRHSRPAPYRSRTSIVHPNLALEADLITQTESRPRLLSTPTTRSPTAQAGLEANPLASEDDSDSEVEDDLYPNTTAFVAGLELGIQARDVAAELSSMPLVRREATIFSTLASLLQRMERLENRPVLLTPALPVPPPVTSNLAIPDPTGTEPSFTFGRRFKASMDFIRDSARRFMLRPDLDAYTQGTGANAPNPEQGLLSLVMGHINNQDARFHEQHLPPGAIRDLLIGDNDVVRLVKGITKHVRNKARNILLTGILQPAGLNSNNTIPNIHELSRLLWKHLTRNPRRLTELQIDGEIDPTLKVRFAYLRMATISNYMDPNMRNVSQWDTIDAQLALNRREPADYTAAWRHLISERDHELFADSPNFEDLDLECALCPTEEEINEAMILIQ</sequence>
<dbReference type="RefSeq" id="XP_003890401.1">
    <property type="nucleotide sequence ID" value="XM_003890352.1"/>
</dbReference>
<dbReference type="AlphaFoldDB" id="H6QQ04"/>
<feature type="compositionally biased region" description="Acidic residues" evidence="1">
    <location>
        <begin position="121"/>
        <end position="131"/>
    </location>
</feature>
<gene>
    <name evidence="2" type="ORF">PGTG_20950</name>
</gene>
<dbReference type="InParanoid" id="H6QQ04"/>
<evidence type="ECO:0000313" key="3">
    <source>
        <dbReference type="Proteomes" id="UP000008783"/>
    </source>
</evidence>
<feature type="region of interest" description="Disordered" evidence="1">
    <location>
        <begin position="94"/>
        <end position="131"/>
    </location>
</feature>
<feature type="region of interest" description="Disordered" evidence="1">
    <location>
        <begin position="53"/>
        <end position="75"/>
    </location>
</feature>
<name>H6QQ04_PUCGT</name>
<evidence type="ECO:0000313" key="2">
    <source>
        <dbReference type="EMBL" id="EHS64487.1"/>
    </source>
</evidence>
<dbReference type="OrthoDB" id="2498923at2759"/>
<accession>H6QQ04</accession>
<reference evidence="3" key="1">
    <citation type="journal article" date="2011" name="Proc. Natl. Acad. Sci. U.S.A.">
        <title>Obligate biotrophy features unraveled by the genomic analysis of rust fungi.</title>
        <authorList>
            <person name="Duplessis S."/>
            <person name="Cuomo C.A."/>
            <person name="Lin Y.-C."/>
            <person name="Aerts A."/>
            <person name="Tisserant E."/>
            <person name="Veneault-Fourrey C."/>
            <person name="Joly D.L."/>
            <person name="Hacquard S."/>
            <person name="Amselem J."/>
            <person name="Cantarel B.L."/>
            <person name="Chiu R."/>
            <person name="Coutinho P.M."/>
            <person name="Feau N."/>
            <person name="Field M."/>
            <person name="Frey P."/>
            <person name="Gelhaye E."/>
            <person name="Goldberg J."/>
            <person name="Grabherr M.G."/>
            <person name="Kodira C.D."/>
            <person name="Kohler A."/>
            <person name="Kuees U."/>
            <person name="Lindquist E.A."/>
            <person name="Lucas S.M."/>
            <person name="Mago R."/>
            <person name="Mauceli E."/>
            <person name="Morin E."/>
            <person name="Murat C."/>
            <person name="Pangilinan J.L."/>
            <person name="Park R."/>
            <person name="Pearson M."/>
            <person name="Quesneville H."/>
            <person name="Rouhier N."/>
            <person name="Sakthikumar S."/>
            <person name="Salamov A.A."/>
            <person name="Schmutz J."/>
            <person name="Selles B."/>
            <person name="Shapiro H."/>
            <person name="Tanguay P."/>
            <person name="Tuskan G.A."/>
            <person name="Henrissat B."/>
            <person name="Van de Peer Y."/>
            <person name="Rouze P."/>
            <person name="Ellis J.G."/>
            <person name="Dodds P.N."/>
            <person name="Schein J.E."/>
            <person name="Zhong S."/>
            <person name="Hamelin R.C."/>
            <person name="Grigoriev I.V."/>
            <person name="Szabo L.J."/>
            <person name="Martin F."/>
        </authorList>
    </citation>
    <scope>NUCLEOTIDE SEQUENCE [LARGE SCALE GENOMIC DNA]</scope>
    <source>
        <strain evidence="3">CRL 75-36-700-3 / race SCCL</strain>
    </source>
</reference>
<dbReference type="Proteomes" id="UP000008783">
    <property type="component" value="Unassembled WGS sequence"/>
</dbReference>
<organism evidence="2 3">
    <name type="scientific">Puccinia graminis f. sp. tritici (strain CRL 75-36-700-3 / race SCCL)</name>
    <name type="common">Black stem rust fungus</name>
    <dbReference type="NCBI Taxonomy" id="418459"/>
    <lineage>
        <taxon>Eukaryota</taxon>
        <taxon>Fungi</taxon>
        <taxon>Dikarya</taxon>
        <taxon>Basidiomycota</taxon>
        <taxon>Pucciniomycotina</taxon>
        <taxon>Pucciniomycetes</taxon>
        <taxon>Pucciniales</taxon>
        <taxon>Pucciniaceae</taxon>
        <taxon>Puccinia</taxon>
    </lineage>
</organism>
<proteinExistence type="predicted"/>
<feature type="compositionally biased region" description="Polar residues" evidence="1">
    <location>
        <begin position="101"/>
        <end position="110"/>
    </location>
</feature>
<keyword evidence="3" id="KW-1185">Reference proteome</keyword>